<organism evidence="8">
    <name type="scientific">Tama virus</name>
    <dbReference type="NCBI Taxonomy" id="2170592"/>
    <lineage>
        <taxon>Viruses</taxon>
        <taxon>Riboviria</taxon>
        <taxon>Orthornavirae</taxon>
        <taxon>Pisuviricota</taxon>
        <taxon>Pisoniviricetes</taxon>
        <taxon>Sobelivirales</taxon>
        <taxon>Solemoviridae</taxon>
        <taxon>Sobemovirus</taxon>
    </lineage>
</organism>
<dbReference type="InterPro" id="IPR001795">
    <property type="entry name" value="RNA-dir_pol_luteovirus"/>
</dbReference>
<dbReference type="Pfam" id="PF00680">
    <property type="entry name" value="RdRP_1"/>
    <property type="match status" value="1"/>
</dbReference>
<dbReference type="SUPFAM" id="SSF56672">
    <property type="entry name" value="DNA/RNA polymerases"/>
    <property type="match status" value="1"/>
</dbReference>
<comment type="catalytic activity">
    <reaction evidence="6">
        <text>RNA(n) + a ribonucleoside 5'-triphosphate = RNA(n+1) + diphosphate</text>
        <dbReference type="Rhea" id="RHEA:21248"/>
        <dbReference type="Rhea" id="RHEA-COMP:14527"/>
        <dbReference type="Rhea" id="RHEA-COMP:17342"/>
        <dbReference type="ChEBI" id="CHEBI:33019"/>
        <dbReference type="ChEBI" id="CHEBI:61557"/>
        <dbReference type="ChEBI" id="CHEBI:140395"/>
        <dbReference type="EC" id="2.7.7.48"/>
    </reaction>
</comment>
<feature type="domain" description="RNA-directed RNA polymerase C-terminal" evidence="7">
    <location>
        <begin position="57"/>
        <end position="303"/>
    </location>
</feature>
<dbReference type="GO" id="GO:0000166">
    <property type="term" value="F:nucleotide binding"/>
    <property type="evidence" value="ECO:0007669"/>
    <property type="project" value="UniProtKB-KW"/>
</dbReference>
<dbReference type="EMBL" id="MF893258">
    <property type="protein sequence ID" value="AWA82270.1"/>
    <property type="molecule type" value="Genomic_RNA"/>
</dbReference>
<sequence length="396" mass="45573">MRSLKYHSTLRQGLRTDGPVGPFRTMLLENVVEEFRAAEWSIPEDFMQFSHFERVVASLDWTSSPGYPYMRRAPSNRDLFKVVEGVPNPERVAHMWGIVQMRLAARDSDPIRLFIKSEPHKLKKLEDGRYRLISSVSVVDQIIDHMLFGTFNEKVVENWPYVPSKVGWSPYLGGWRSIPFSGNWLALDKQSWDWTLQPWMIELVLEARFKLCTNVTEEWLDLATWRYKELFVNPVFITSGGFLFRQVNPGVMKSGCVNTIIDNSICQVILHHRVCQELDIIPGSIMCMGDDTLQEIPERLREYVDLMGSFCKVKDPVFKTEFAGMHFRGCRIEPSYRGKHAFVLLHADQKIFPSLADSYALLYHRSNYGNIVKRVLSLMGHSGVSDAKLDAIVDGC</sequence>
<keyword evidence="5" id="KW-0693">Viral RNA replication</keyword>
<evidence type="ECO:0000256" key="2">
    <source>
        <dbReference type="ARBA" id="ARBA00022679"/>
    </source>
</evidence>
<name>A0A2U3TMP6_9VIRU</name>
<dbReference type="GO" id="GO:0003968">
    <property type="term" value="F:RNA-directed RNA polymerase activity"/>
    <property type="evidence" value="ECO:0007669"/>
    <property type="project" value="UniProtKB-KW"/>
</dbReference>
<dbReference type="InterPro" id="IPR043502">
    <property type="entry name" value="DNA/RNA_pol_sf"/>
</dbReference>
<proteinExistence type="predicted"/>
<evidence type="ECO:0000256" key="5">
    <source>
        <dbReference type="ARBA" id="ARBA00022953"/>
    </source>
</evidence>
<protein>
    <submittedName>
        <fullName evidence="8">Putative RNA-dependent RNA polymerase</fullName>
    </submittedName>
</protein>
<keyword evidence="4" id="KW-0547">Nucleotide-binding</keyword>
<keyword evidence="2" id="KW-0808">Transferase</keyword>
<keyword evidence="1 8" id="KW-0696">RNA-directed RNA polymerase</keyword>
<dbReference type="GO" id="GO:0006351">
    <property type="term" value="P:DNA-templated transcription"/>
    <property type="evidence" value="ECO:0007669"/>
    <property type="project" value="InterPro"/>
</dbReference>
<dbReference type="InterPro" id="IPR001205">
    <property type="entry name" value="RNA-dir_pol_C"/>
</dbReference>
<evidence type="ECO:0000313" key="8">
    <source>
        <dbReference type="EMBL" id="AWA82270.1"/>
    </source>
</evidence>
<evidence type="ECO:0000256" key="6">
    <source>
        <dbReference type="ARBA" id="ARBA00048744"/>
    </source>
</evidence>
<keyword evidence="3" id="KW-0548">Nucleotidyltransferase</keyword>
<dbReference type="GO" id="GO:0003723">
    <property type="term" value="F:RNA binding"/>
    <property type="evidence" value="ECO:0007669"/>
    <property type="project" value="InterPro"/>
</dbReference>
<dbReference type="PRINTS" id="PR00914">
    <property type="entry name" value="LVIRUSRNAPOL"/>
</dbReference>
<evidence type="ECO:0000259" key="7">
    <source>
        <dbReference type="Pfam" id="PF00680"/>
    </source>
</evidence>
<evidence type="ECO:0000256" key="3">
    <source>
        <dbReference type="ARBA" id="ARBA00022695"/>
    </source>
</evidence>
<accession>A0A2U3TMP6</accession>
<evidence type="ECO:0000256" key="1">
    <source>
        <dbReference type="ARBA" id="ARBA00022484"/>
    </source>
</evidence>
<reference evidence="8" key="1">
    <citation type="journal article" date="2018" name="Virus Evol.">
        <title>The virome of Drosophila suzukii, an invasive pest of soft fruit.</title>
        <authorList>
            <person name="Medd N.C."/>
            <person name="Fellous S."/>
            <person name="Waldron F.M."/>
            <person name="Xuereb A."/>
            <person name="Nakai M."/>
            <person name="Cross J.V."/>
            <person name="Obbard D.J."/>
        </authorList>
    </citation>
    <scope>NUCLEOTIDE SEQUENCE</scope>
    <source>
        <strain evidence="8">Jap1</strain>
    </source>
</reference>
<evidence type="ECO:0000256" key="4">
    <source>
        <dbReference type="ARBA" id="ARBA00022741"/>
    </source>
</evidence>